<name>A0A7S7RUJ4_9ACTN</name>
<organism evidence="1 2">
    <name type="scientific">Thermophilibacter immobilis</name>
    <dbReference type="NCBI Taxonomy" id="2779519"/>
    <lineage>
        <taxon>Bacteria</taxon>
        <taxon>Bacillati</taxon>
        <taxon>Actinomycetota</taxon>
        <taxon>Coriobacteriia</taxon>
        <taxon>Coriobacteriales</taxon>
        <taxon>Atopobiaceae</taxon>
        <taxon>Thermophilibacter</taxon>
    </lineage>
</organism>
<dbReference type="KEGG" id="tio:INP52_03875"/>
<evidence type="ECO:0000313" key="2">
    <source>
        <dbReference type="Proteomes" id="UP000593735"/>
    </source>
</evidence>
<evidence type="ECO:0000313" key="1">
    <source>
        <dbReference type="EMBL" id="QOY61336.1"/>
    </source>
</evidence>
<proteinExistence type="predicted"/>
<dbReference type="Proteomes" id="UP000593735">
    <property type="component" value="Chromosome"/>
</dbReference>
<sequence>MPAREGTAPAMVAAVAEAKGEGFGATSSQMIADRRERFAREATEWVSENEGAWSYMVKTAQGYSSQGRKFGMQELAEKVRRCEFTDSHGRTTKVNNNHVPALARLLVAQVPACRTLIERRTHAYDGLMG</sequence>
<dbReference type="RefSeq" id="WP_194372567.1">
    <property type="nucleotide sequence ID" value="NZ_CP063767.1"/>
</dbReference>
<reference evidence="1 2" key="1">
    <citation type="submission" date="2020-10" db="EMBL/GenBank/DDBJ databases">
        <title>Olsenella immobilis sp.nov., isolated from the mud in a fermentation cellar used for the production of Chinese strong-flavoured liquor.</title>
        <authorList>
            <person name="Lu L."/>
        </authorList>
    </citation>
    <scope>NUCLEOTIDE SEQUENCE [LARGE SCALE GENOMIC DNA]</scope>
    <source>
        <strain evidence="1 2">LZLJ-2</strain>
    </source>
</reference>
<dbReference type="AlphaFoldDB" id="A0A7S7RUJ4"/>
<keyword evidence="2" id="KW-1185">Reference proteome</keyword>
<protein>
    <submittedName>
        <fullName evidence="1">Uncharacterized protein</fullName>
    </submittedName>
</protein>
<gene>
    <name evidence="1" type="ORF">INP52_03875</name>
</gene>
<accession>A0A7S7RUJ4</accession>
<dbReference type="EMBL" id="CP063767">
    <property type="protein sequence ID" value="QOY61336.1"/>
    <property type="molecule type" value="Genomic_DNA"/>
</dbReference>